<evidence type="ECO:0000313" key="1">
    <source>
        <dbReference type="EMBL" id="KAH7663646.1"/>
    </source>
</evidence>
<sequence>MAKRKIPTLLDLCIQTAIDNLRYIGDVGELELYLLKDILPHCTIDQLMHIEDSTEGRDLSPVTDRLWKRFYVQQFGEDNANLVIKRMKQRDLVFKWRQLFEAKTKEREDAQQKLSEKLKQRYAEEQAKKQSRQIKICAKVPPSSSKRGFFGGGGSGYDVSNVKSNLMKKAKLEYLNSHEAKVHAIIRKNALQTKSLPPPSIPRSSKPGSFLGKGPATSSKPPKPMGRG</sequence>
<name>A0ACB7USI6_DIOAL</name>
<dbReference type="EMBL" id="CM037024">
    <property type="protein sequence ID" value="KAH7663646.1"/>
    <property type="molecule type" value="Genomic_DNA"/>
</dbReference>
<protein>
    <submittedName>
        <fullName evidence="1">RNA polymerase II transcription factor SIII subunit A protein</fullName>
    </submittedName>
</protein>
<dbReference type="Proteomes" id="UP000827976">
    <property type="component" value="Chromosome 14"/>
</dbReference>
<evidence type="ECO:0000313" key="2">
    <source>
        <dbReference type="Proteomes" id="UP000827976"/>
    </source>
</evidence>
<comment type="caution">
    <text evidence="1">The sequence shown here is derived from an EMBL/GenBank/DDBJ whole genome shotgun (WGS) entry which is preliminary data.</text>
</comment>
<reference evidence="2" key="1">
    <citation type="journal article" date="2022" name="Nat. Commun.">
        <title>Chromosome evolution and the genetic basis of agronomically important traits in greater yam.</title>
        <authorList>
            <person name="Bredeson J.V."/>
            <person name="Lyons J.B."/>
            <person name="Oniyinde I.O."/>
            <person name="Okereke N.R."/>
            <person name="Kolade O."/>
            <person name="Nnabue I."/>
            <person name="Nwadili C.O."/>
            <person name="Hribova E."/>
            <person name="Parker M."/>
            <person name="Nwogha J."/>
            <person name="Shu S."/>
            <person name="Carlson J."/>
            <person name="Kariba R."/>
            <person name="Muthemba S."/>
            <person name="Knop K."/>
            <person name="Barton G.J."/>
            <person name="Sherwood A.V."/>
            <person name="Lopez-Montes A."/>
            <person name="Asiedu R."/>
            <person name="Jamnadass R."/>
            <person name="Muchugi A."/>
            <person name="Goodstein D."/>
            <person name="Egesi C.N."/>
            <person name="Featherston J."/>
            <person name="Asfaw A."/>
            <person name="Simpson G.G."/>
            <person name="Dolezel J."/>
            <person name="Hendre P.S."/>
            <person name="Van Deynze A."/>
            <person name="Kumar P.L."/>
            <person name="Obidiegwu J.E."/>
            <person name="Bhattacharjee R."/>
            <person name="Rokhsar D.S."/>
        </authorList>
    </citation>
    <scope>NUCLEOTIDE SEQUENCE [LARGE SCALE GENOMIC DNA]</scope>
    <source>
        <strain evidence="2">cv. TDa95/00328</strain>
    </source>
</reference>
<gene>
    <name evidence="1" type="ORF">IHE45_14G070000</name>
</gene>
<keyword evidence="2" id="KW-1185">Reference proteome</keyword>
<accession>A0ACB7USI6</accession>
<organism evidence="1 2">
    <name type="scientific">Dioscorea alata</name>
    <name type="common">Purple yam</name>
    <dbReference type="NCBI Taxonomy" id="55571"/>
    <lineage>
        <taxon>Eukaryota</taxon>
        <taxon>Viridiplantae</taxon>
        <taxon>Streptophyta</taxon>
        <taxon>Embryophyta</taxon>
        <taxon>Tracheophyta</taxon>
        <taxon>Spermatophyta</taxon>
        <taxon>Magnoliopsida</taxon>
        <taxon>Liliopsida</taxon>
        <taxon>Dioscoreales</taxon>
        <taxon>Dioscoreaceae</taxon>
        <taxon>Dioscorea</taxon>
    </lineage>
</organism>
<proteinExistence type="predicted"/>